<sequence>MTPATIVGLLAEPARLRVFSAIALGASTLSEVASAAGVSVKDAAGAVRRLRSAGLVVDDGAEMRVDAEALRNTAREAEPAPPVEDHGSGDQQVETLLRTFTREGRLTRVPAQLSRRRTVLQYLAERSFEPGARYDEKAINETLRDWCEGSNTDHVTIRRYLIDLCLLERDAGLYWLREPSKA</sequence>
<dbReference type="RefSeq" id="WP_189879787.1">
    <property type="nucleotide sequence ID" value="NZ_BMWA01000036.1"/>
</dbReference>
<dbReference type="Gene3D" id="1.10.10.10">
    <property type="entry name" value="Winged helix-like DNA-binding domain superfamily/Winged helix DNA-binding domain"/>
    <property type="match status" value="1"/>
</dbReference>
<name>A0ABW2DZX5_9ACTN</name>
<reference evidence="3" key="1">
    <citation type="journal article" date="2019" name="Int. J. Syst. Evol. Microbiol.">
        <title>The Global Catalogue of Microorganisms (GCM) 10K type strain sequencing project: providing services to taxonomists for standard genome sequencing and annotation.</title>
        <authorList>
            <consortium name="The Broad Institute Genomics Platform"/>
            <consortium name="The Broad Institute Genome Sequencing Center for Infectious Disease"/>
            <person name="Wu L."/>
            <person name="Ma J."/>
        </authorList>
    </citation>
    <scope>NUCLEOTIDE SEQUENCE [LARGE SCALE GENOMIC DNA]</scope>
    <source>
        <strain evidence="3">JCM 4855</strain>
    </source>
</reference>
<feature type="domain" description="DUF2087" evidence="1">
    <location>
        <begin position="105"/>
        <end position="176"/>
    </location>
</feature>
<evidence type="ECO:0000313" key="2">
    <source>
        <dbReference type="EMBL" id="MFC7011595.1"/>
    </source>
</evidence>
<dbReference type="InterPro" id="IPR036390">
    <property type="entry name" value="WH_DNA-bd_sf"/>
</dbReference>
<gene>
    <name evidence="2" type="ORF">ACFQMH_07680</name>
</gene>
<dbReference type="Pfam" id="PF09860">
    <property type="entry name" value="DUF2087"/>
    <property type="match status" value="1"/>
</dbReference>
<evidence type="ECO:0000259" key="1">
    <source>
        <dbReference type="Pfam" id="PF09860"/>
    </source>
</evidence>
<dbReference type="EMBL" id="JBHSYM010000016">
    <property type="protein sequence ID" value="MFC7011595.1"/>
    <property type="molecule type" value="Genomic_DNA"/>
</dbReference>
<keyword evidence="3" id="KW-1185">Reference proteome</keyword>
<protein>
    <submittedName>
        <fullName evidence="2">DUF2087 domain-containing protein</fullName>
    </submittedName>
</protein>
<dbReference type="SUPFAM" id="SSF46785">
    <property type="entry name" value="Winged helix' DNA-binding domain"/>
    <property type="match status" value="1"/>
</dbReference>
<accession>A0ABW2DZX5</accession>
<dbReference type="InterPro" id="IPR018656">
    <property type="entry name" value="DUF2087"/>
</dbReference>
<evidence type="ECO:0000313" key="3">
    <source>
        <dbReference type="Proteomes" id="UP001596409"/>
    </source>
</evidence>
<dbReference type="Proteomes" id="UP001596409">
    <property type="component" value="Unassembled WGS sequence"/>
</dbReference>
<dbReference type="InterPro" id="IPR036388">
    <property type="entry name" value="WH-like_DNA-bd_sf"/>
</dbReference>
<proteinExistence type="predicted"/>
<organism evidence="2 3">
    <name type="scientific">Streptomyces viridiviolaceus</name>
    <dbReference type="NCBI Taxonomy" id="68282"/>
    <lineage>
        <taxon>Bacteria</taxon>
        <taxon>Bacillati</taxon>
        <taxon>Actinomycetota</taxon>
        <taxon>Actinomycetes</taxon>
        <taxon>Kitasatosporales</taxon>
        <taxon>Streptomycetaceae</taxon>
        <taxon>Streptomyces</taxon>
    </lineage>
</organism>
<comment type="caution">
    <text evidence="2">The sequence shown here is derived from an EMBL/GenBank/DDBJ whole genome shotgun (WGS) entry which is preliminary data.</text>
</comment>